<keyword evidence="4" id="KW-1185">Reference proteome</keyword>
<feature type="domain" description="DUF305" evidence="2">
    <location>
        <begin position="51"/>
        <end position="194"/>
    </location>
</feature>
<keyword evidence="1" id="KW-0732">Signal</keyword>
<gene>
    <name evidence="3" type="ORF">MANY_43110</name>
</gene>
<feature type="chain" id="PRO_5026791314" description="DUF305 domain-containing protein" evidence="1">
    <location>
        <begin position="24"/>
        <end position="196"/>
    </location>
</feature>
<dbReference type="InterPro" id="IPR005183">
    <property type="entry name" value="DUF305_CopM-like"/>
</dbReference>
<dbReference type="PANTHER" id="PTHR36933">
    <property type="entry name" value="SLL0788 PROTEIN"/>
    <property type="match status" value="1"/>
</dbReference>
<proteinExistence type="predicted"/>
<protein>
    <recommendedName>
        <fullName evidence="2">DUF305 domain-containing protein</fullName>
    </recommendedName>
</protein>
<dbReference type="KEGG" id="many:MANY_43110"/>
<dbReference type="PANTHER" id="PTHR36933:SF1">
    <property type="entry name" value="SLL0788 PROTEIN"/>
    <property type="match status" value="1"/>
</dbReference>
<dbReference type="InterPro" id="IPR012347">
    <property type="entry name" value="Ferritin-like"/>
</dbReference>
<dbReference type="RefSeq" id="WP_163806034.1">
    <property type="nucleotide sequence ID" value="NZ_AP022620.1"/>
</dbReference>
<dbReference type="Pfam" id="PF03713">
    <property type="entry name" value="DUF305"/>
    <property type="match status" value="1"/>
</dbReference>
<evidence type="ECO:0000313" key="4">
    <source>
        <dbReference type="Proteomes" id="UP000467249"/>
    </source>
</evidence>
<evidence type="ECO:0000313" key="3">
    <source>
        <dbReference type="EMBL" id="BBZ78974.1"/>
    </source>
</evidence>
<evidence type="ECO:0000259" key="2">
    <source>
        <dbReference type="Pfam" id="PF03713"/>
    </source>
</evidence>
<dbReference type="AlphaFoldDB" id="A0A6N4WFT5"/>
<dbReference type="Gene3D" id="1.20.1260.10">
    <property type="match status" value="1"/>
</dbReference>
<dbReference type="Proteomes" id="UP000467249">
    <property type="component" value="Chromosome"/>
</dbReference>
<dbReference type="PROSITE" id="PS51257">
    <property type="entry name" value="PROKAR_LIPOPROTEIN"/>
    <property type="match status" value="1"/>
</dbReference>
<organism evidence="3 4">
    <name type="scientific">Mycolicibacterium anyangense</name>
    <dbReference type="NCBI Taxonomy" id="1431246"/>
    <lineage>
        <taxon>Bacteria</taxon>
        <taxon>Bacillati</taxon>
        <taxon>Actinomycetota</taxon>
        <taxon>Actinomycetes</taxon>
        <taxon>Mycobacteriales</taxon>
        <taxon>Mycobacteriaceae</taxon>
        <taxon>Mycolicibacterium</taxon>
    </lineage>
</organism>
<reference evidence="3 4" key="1">
    <citation type="journal article" date="2019" name="Emerg. Microbes Infect.">
        <title>Comprehensive subspecies identification of 175 nontuberculous mycobacteria species based on 7547 genomic profiles.</title>
        <authorList>
            <person name="Matsumoto Y."/>
            <person name="Kinjo T."/>
            <person name="Motooka D."/>
            <person name="Nabeya D."/>
            <person name="Jung N."/>
            <person name="Uechi K."/>
            <person name="Horii T."/>
            <person name="Iida T."/>
            <person name="Fujita J."/>
            <person name="Nakamura S."/>
        </authorList>
    </citation>
    <scope>NUCLEOTIDE SEQUENCE [LARGE SCALE GENOMIC DNA]</scope>
    <source>
        <strain evidence="3 4">JCM 30275</strain>
    </source>
</reference>
<accession>A0A6N4WFT5</accession>
<evidence type="ECO:0000256" key="1">
    <source>
        <dbReference type="SAM" id="SignalP"/>
    </source>
</evidence>
<sequence length="196" mass="20580">MTSTCTRIAAGLAAFAAAVTLSACSGGADHAGHSSSAASTTEEVAAHSDDDVMFAQMMIPHHEQAVKLAAMVPDRSTNPAVTQLAATISGEQQPEITAMQALLLQWDVDPHTMPDHGGMSMPGMVDDATMARLGSLKGQEFDTLWLQSMISHHQGAIEMANTEIAKGRSADMISMAKSIVTAQQAEIDQMKKMLGG</sequence>
<dbReference type="EMBL" id="AP022620">
    <property type="protein sequence ID" value="BBZ78974.1"/>
    <property type="molecule type" value="Genomic_DNA"/>
</dbReference>
<feature type="signal peptide" evidence="1">
    <location>
        <begin position="1"/>
        <end position="23"/>
    </location>
</feature>
<name>A0A6N4WFT5_9MYCO</name>